<comment type="caution">
    <text evidence="1">The sequence shown here is derived from an EMBL/GenBank/DDBJ whole genome shotgun (WGS) entry which is preliminary data.</text>
</comment>
<dbReference type="AlphaFoldDB" id="A0A8S1J5F8"/>
<sequence length="634" mass="71614">MEGPRPEGLRPLRADRAEAAVREFVDQLELPDRLSLALLRKLRSSDFGYGDDFEIKREENQPPAIICSKEVTPFEDVWLLPHAANITRSALYMKLEEDTVFREQCAKCMRLDEEAGPVSTDRIFNEFWRWASPGPLGLVDPEESRIREMHWVLESPETLWIPHADDGNVAVWTLSQDLVSLVAGNKPGGPHTVSMLCAIYPLKSGQKLKRDYLPGKRSLQRVARLVTLIGEDAKRWAHPSEHDGLVQVFRCSSPPSIPLLECRQEQVDHNDARPRLAMTEFAPEIKKVFTDHPVIEDGLEHQAFELVDKFVDSNILFVRHPVTSFYDLGLRMINQFPHEGSLVSRRLALQMIRSMSVARNGDGPNPAGEASSRQPWWYPPTFILNTEVNQFLVAHKKQQETNEDSHWLVKPADPGGVNWCLTSDAGTIVRLMEDHGCSWIVQKYVHPPLLLFGRKCSLVVLVVVQSMEPLCAYIYRNFYARVGSKQYNLKPKDIADPGVHLTDMVQVEEWKGATASKEEVSKAVEQAGEQWDSIHDKIVSAIKEIIKTAGKQIGRWPRSRAVYSVDVVVPDRTCPGGMQPQLVGVNFSPDLSVAQRHNPSFCNELFQTLFLEDSPVPNSMIPLHDETPSVESHP</sequence>
<organism evidence="1 2">
    <name type="scientific">Ostreobium quekettii</name>
    <dbReference type="NCBI Taxonomy" id="121088"/>
    <lineage>
        <taxon>Eukaryota</taxon>
        <taxon>Viridiplantae</taxon>
        <taxon>Chlorophyta</taxon>
        <taxon>core chlorophytes</taxon>
        <taxon>Ulvophyceae</taxon>
        <taxon>TCBD clade</taxon>
        <taxon>Bryopsidales</taxon>
        <taxon>Ostreobineae</taxon>
        <taxon>Ostreobiaceae</taxon>
        <taxon>Ostreobium</taxon>
    </lineage>
</organism>
<dbReference type="OrthoDB" id="202825at2759"/>
<evidence type="ECO:0000313" key="1">
    <source>
        <dbReference type="EMBL" id="CAD7702921.1"/>
    </source>
</evidence>
<evidence type="ECO:0000313" key="2">
    <source>
        <dbReference type="Proteomes" id="UP000708148"/>
    </source>
</evidence>
<keyword evidence="2" id="KW-1185">Reference proteome</keyword>
<dbReference type="InterPro" id="IPR004344">
    <property type="entry name" value="TTL/TTLL_fam"/>
</dbReference>
<dbReference type="Proteomes" id="UP000708148">
    <property type="component" value="Unassembled WGS sequence"/>
</dbReference>
<proteinExistence type="predicted"/>
<dbReference type="PROSITE" id="PS51221">
    <property type="entry name" value="TTL"/>
    <property type="match status" value="1"/>
</dbReference>
<dbReference type="Pfam" id="PF03133">
    <property type="entry name" value="TTL"/>
    <property type="match status" value="1"/>
</dbReference>
<name>A0A8S1J5F8_9CHLO</name>
<gene>
    <name evidence="1" type="ORF">OSTQU699_LOCUS8278</name>
</gene>
<dbReference type="PANTHER" id="PTHR46088">
    <property type="entry name" value="TUBULIN--TYROSINE LIGASE-LIKE PROTEIN 12"/>
    <property type="match status" value="1"/>
</dbReference>
<protein>
    <recommendedName>
        <fullName evidence="3">Tubulin-tyrosine ligase</fullName>
    </recommendedName>
</protein>
<reference evidence="1" key="1">
    <citation type="submission" date="2020-12" db="EMBL/GenBank/DDBJ databases">
        <authorList>
            <person name="Iha C."/>
        </authorList>
    </citation>
    <scope>NUCLEOTIDE SEQUENCE</scope>
</reference>
<accession>A0A8S1J5F8</accession>
<dbReference type="EMBL" id="CAJHUC010002002">
    <property type="protein sequence ID" value="CAD7702921.1"/>
    <property type="molecule type" value="Genomic_DNA"/>
</dbReference>
<dbReference type="GO" id="GO:0005737">
    <property type="term" value="C:cytoplasm"/>
    <property type="evidence" value="ECO:0007669"/>
    <property type="project" value="TreeGrafter"/>
</dbReference>
<evidence type="ECO:0008006" key="3">
    <source>
        <dbReference type="Google" id="ProtNLM"/>
    </source>
</evidence>
<dbReference type="PANTHER" id="PTHR46088:SF1">
    <property type="entry name" value="TUBULIN--TYROSINE LIGASE-LIKE PROTEIN 12"/>
    <property type="match status" value="1"/>
</dbReference>
<dbReference type="Gene3D" id="3.30.470.20">
    <property type="entry name" value="ATP-grasp fold, B domain"/>
    <property type="match status" value="1"/>
</dbReference>
<dbReference type="InterPro" id="IPR027749">
    <property type="entry name" value="TTLL12"/>
</dbReference>